<comment type="caution">
    <text evidence="7">The sequence shown here is derived from an EMBL/GenBank/DDBJ whole genome shotgun (WGS) entry which is preliminary data.</text>
</comment>
<dbReference type="InterPro" id="IPR029063">
    <property type="entry name" value="SAM-dependent_MTases_sf"/>
</dbReference>
<keyword evidence="3 6" id="KW-0489">Methyltransferase</keyword>
<evidence type="ECO:0000256" key="4">
    <source>
        <dbReference type="ARBA" id="ARBA00022679"/>
    </source>
</evidence>
<name>A0A0F5NHP8_9MYCO</name>
<sequence>MAATAGVPVTAAFGAVARAVATNKGQLNDPFAEPLVRAAGVDHFVRLLDDDRYAADDTGSPRFLDICAAHTRFVDEFVAEAGRAGLRQVVILVSGLDTRPYRLWWPPGTAVYEIDRPEVLDFKAEVLRGLGAELAASRRAVCVDVHQDWPAALRRVGFDATSPTVWIAEQLLIGYLTPGLQDRLLQGVTAMSAAGSRFAADHMPTWTPLQLEAERSFVDGWHRQGLDVDLASLTHAGQYHYVPEYLAANGWETVQRNVTDLLGAMGLPGRRRGPGGTEFVPEYLTATRV</sequence>
<dbReference type="NCBIfam" id="TIGR00027">
    <property type="entry name" value="mthyl_TIGR00027"/>
    <property type="match status" value="1"/>
</dbReference>
<keyword evidence="5 6" id="KW-0949">S-adenosyl-L-methionine</keyword>
<dbReference type="PANTHER" id="PTHR43619:SF2">
    <property type="entry name" value="S-ADENOSYL-L-METHIONINE-DEPENDENT METHYLTRANSFERASES SUPERFAMILY PROTEIN"/>
    <property type="match status" value="1"/>
</dbReference>
<dbReference type="STRING" id="244292.ABW17_12810"/>
<dbReference type="Proteomes" id="UP000193781">
    <property type="component" value="Unassembled WGS sequence"/>
</dbReference>
<dbReference type="GO" id="GO:0008168">
    <property type="term" value="F:methyltransferase activity"/>
    <property type="evidence" value="ECO:0007669"/>
    <property type="project" value="UniProtKB-UniRule"/>
</dbReference>
<dbReference type="AlphaFoldDB" id="A0A0F5NHP8"/>
<dbReference type="PANTHER" id="PTHR43619">
    <property type="entry name" value="S-ADENOSYL-L-METHIONINE-DEPENDENT METHYLTRANSFERASE YKTD-RELATED"/>
    <property type="match status" value="1"/>
</dbReference>
<keyword evidence="8" id="KW-1185">Reference proteome</keyword>
<reference evidence="7 8" key="1">
    <citation type="submission" date="2016-01" db="EMBL/GenBank/DDBJ databases">
        <title>The new phylogeny of the genus Mycobacterium.</title>
        <authorList>
            <person name="Tarcisio F."/>
            <person name="Conor M."/>
            <person name="Antonella G."/>
            <person name="Elisabetta G."/>
            <person name="Giulia F.S."/>
            <person name="Sara T."/>
            <person name="Anna F."/>
            <person name="Clotilde B."/>
            <person name="Roberto B."/>
            <person name="Veronica D.S."/>
            <person name="Fabio R."/>
            <person name="Monica P."/>
            <person name="Olivier J."/>
            <person name="Enrico T."/>
            <person name="Nicola S."/>
        </authorList>
    </citation>
    <scope>NUCLEOTIDE SEQUENCE [LARGE SCALE GENOMIC DNA]</scope>
    <source>
        <strain evidence="7 8">DSM 44803</strain>
    </source>
</reference>
<dbReference type="InterPro" id="IPR007213">
    <property type="entry name" value="Ppm1/Ppm2/Tcmp"/>
</dbReference>
<evidence type="ECO:0000256" key="5">
    <source>
        <dbReference type="ARBA" id="ARBA00022691"/>
    </source>
</evidence>
<dbReference type="GO" id="GO:0032259">
    <property type="term" value="P:methylation"/>
    <property type="evidence" value="ECO:0007669"/>
    <property type="project" value="UniProtKB-KW"/>
</dbReference>
<evidence type="ECO:0000256" key="3">
    <source>
        <dbReference type="ARBA" id="ARBA00022603"/>
    </source>
</evidence>
<evidence type="ECO:0000256" key="6">
    <source>
        <dbReference type="RuleBase" id="RU362030"/>
    </source>
</evidence>
<dbReference type="EMBL" id="LQPH01000151">
    <property type="protein sequence ID" value="ORW17561.1"/>
    <property type="molecule type" value="Genomic_DNA"/>
</dbReference>
<dbReference type="OrthoDB" id="9806164at2"/>
<gene>
    <name evidence="7" type="ORF">AWC17_12095</name>
</gene>
<proteinExistence type="inferred from homology"/>
<evidence type="ECO:0000313" key="8">
    <source>
        <dbReference type="Proteomes" id="UP000193781"/>
    </source>
</evidence>
<dbReference type="RefSeq" id="WP_046182184.1">
    <property type="nucleotide sequence ID" value="NZ_JACKSS010000078.1"/>
</dbReference>
<dbReference type="SUPFAM" id="SSF53335">
    <property type="entry name" value="S-adenosyl-L-methionine-dependent methyltransferases"/>
    <property type="match status" value="1"/>
</dbReference>
<evidence type="ECO:0000256" key="2">
    <source>
        <dbReference type="ARBA" id="ARBA00008138"/>
    </source>
</evidence>
<accession>A0A0F5NHP8</accession>
<evidence type="ECO:0000313" key="7">
    <source>
        <dbReference type="EMBL" id="ORW17561.1"/>
    </source>
</evidence>
<dbReference type="Gene3D" id="3.40.50.150">
    <property type="entry name" value="Vaccinia Virus protein VP39"/>
    <property type="match status" value="1"/>
</dbReference>
<comment type="function">
    <text evidence="1 6">Exhibits S-adenosyl-L-methionine-dependent methyltransferase activity.</text>
</comment>
<comment type="similarity">
    <text evidence="2 6">Belongs to the UPF0677 family.</text>
</comment>
<evidence type="ECO:0000256" key="1">
    <source>
        <dbReference type="ARBA" id="ARBA00003907"/>
    </source>
</evidence>
<dbReference type="EC" id="2.1.1.-" evidence="6"/>
<dbReference type="Pfam" id="PF04072">
    <property type="entry name" value="LCM"/>
    <property type="match status" value="1"/>
</dbReference>
<organism evidence="7 8">
    <name type="scientific">Mycobacterium nebraskense</name>
    <dbReference type="NCBI Taxonomy" id="244292"/>
    <lineage>
        <taxon>Bacteria</taxon>
        <taxon>Bacillati</taxon>
        <taxon>Actinomycetota</taxon>
        <taxon>Actinomycetes</taxon>
        <taxon>Mycobacteriales</taxon>
        <taxon>Mycobacteriaceae</taxon>
        <taxon>Mycobacterium</taxon>
    </lineage>
</organism>
<dbReference type="InterPro" id="IPR011610">
    <property type="entry name" value="SAM_mthyl_Trfase_ML2640-like"/>
</dbReference>
<keyword evidence="4 7" id="KW-0808">Transferase</keyword>
<protein>
    <recommendedName>
        <fullName evidence="6">S-adenosyl-L-methionine-dependent methyltransferase</fullName>
        <ecNumber evidence="6">2.1.1.-</ecNumber>
    </recommendedName>
</protein>